<dbReference type="PANTHER" id="PTHR23117:SF13">
    <property type="entry name" value="GUANYLATE KINASE"/>
    <property type="match status" value="1"/>
</dbReference>
<dbReference type="GeneID" id="54489129"/>
<dbReference type="GO" id="GO:0005524">
    <property type="term" value="F:ATP binding"/>
    <property type="evidence" value="ECO:0007669"/>
    <property type="project" value="UniProtKB-KW"/>
</dbReference>
<evidence type="ECO:0000313" key="11">
    <source>
        <dbReference type="Proteomes" id="UP000799437"/>
    </source>
</evidence>
<evidence type="ECO:0000256" key="4">
    <source>
        <dbReference type="ARBA" id="ARBA00022679"/>
    </source>
</evidence>
<name>A0A6A6WC65_9PEZI</name>
<evidence type="ECO:0000259" key="9">
    <source>
        <dbReference type="PROSITE" id="PS50052"/>
    </source>
</evidence>
<dbReference type="Gene3D" id="3.40.50.300">
    <property type="entry name" value="P-loop containing nucleotide triphosphate hydrolases"/>
    <property type="match status" value="1"/>
</dbReference>
<dbReference type="EC" id="2.7.4.8" evidence="2"/>
<dbReference type="Proteomes" id="UP000799437">
    <property type="component" value="Unassembled WGS sequence"/>
</dbReference>
<keyword evidence="7" id="KW-0067">ATP-binding</keyword>
<protein>
    <recommendedName>
        <fullName evidence="3">Guanylate kinase</fullName>
        <ecNumber evidence="2">2.7.4.8</ecNumber>
    </recommendedName>
    <alternativeName>
        <fullName evidence="8">GMP kinase</fullName>
    </alternativeName>
</protein>
<dbReference type="OrthoDB" id="6334211at2759"/>
<feature type="domain" description="Guanylate kinase-like" evidence="9">
    <location>
        <begin position="13"/>
        <end position="197"/>
    </location>
</feature>
<dbReference type="InterPro" id="IPR008144">
    <property type="entry name" value="Guanylate_kin-like_dom"/>
</dbReference>
<dbReference type="AlphaFoldDB" id="A0A6A6WC65"/>
<organism evidence="10 11">
    <name type="scientific">Pseudovirgaria hyperparasitica</name>
    <dbReference type="NCBI Taxonomy" id="470096"/>
    <lineage>
        <taxon>Eukaryota</taxon>
        <taxon>Fungi</taxon>
        <taxon>Dikarya</taxon>
        <taxon>Ascomycota</taxon>
        <taxon>Pezizomycotina</taxon>
        <taxon>Dothideomycetes</taxon>
        <taxon>Dothideomycetes incertae sedis</taxon>
        <taxon>Acrospermales</taxon>
        <taxon>Acrospermaceae</taxon>
        <taxon>Pseudovirgaria</taxon>
    </lineage>
</organism>
<evidence type="ECO:0000256" key="7">
    <source>
        <dbReference type="ARBA" id="ARBA00022840"/>
    </source>
</evidence>
<dbReference type="InterPro" id="IPR027417">
    <property type="entry name" value="P-loop_NTPase"/>
</dbReference>
<keyword evidence="5" id="KW-0547">Nucleotide-binding</keyword>
<evidence type="ECO:0000256" key="8">
    <source>
        <dbReference type="ARBA" id="ARBA00030128"/>
    </source>
</evidence>
<dbReference type="InterPro" id="IPR017665">
    <property type="entry name" value="Guanylate_kinase"/>
</dbReference>
<keyword evidence="6 10" id="KW-0418">Kinase</keyword>
<dbReference type="EMBL" id="ML996569">
    <property type="protein sequence ID" value="KAF2759436.1"/>
    <property type="molecule type" value="Genomic_DNA"/>
</dbReference>
<dbReference type="FunFam" id="3.40.50.300:FF:000776">
    <property type="entry name" value="Guanylate kinase 2"/>
    <property type="match status" value="1"/>
</dbReference>
<keyword evidence="4" id="KW-0808">Transferase</keyword>
<dbReference type="Pfam" id="PF00625">
    <property type="entry name" value="Guanylate_kin"/>
    <property type="match status" value="1"/>
</dbReference>
<dbReference type="SMART" id="SM00072">
    <property type="entry name" value="GuKc"/>
    <property type="match status" value="1"/>
</dbReference>
<comment type="similarity">
    <text evidence="1">Belongs to the guanylate kinase family.</text>
</comment>
<accession>A0A6A6WC65</accession>
<sequence>MAPSPNTQAIEKNRPIVISGPSGAGKSTILKKLFTEFPDKFGFSVSHTTRSPRPGELDGREYHFTSPETFLQMVSDDAFIEHAQFGGNRYGTSIAAVESIASTGRICILDIELEGVKQVASHKTFPRPFFLFLAPPSLDVLEERLRARATDNEDAIQKRLAQAKVEMDFAERGEIHDQVVVNEDLEKAYNEVRRFVEERVGV</sequence>
<dbReference type="GO" id="GO:0005829">
    <property type="term" value="C:cytosol"/>
    <property type="evidence" value="ECO:0007669"/>
    <property type="project" value="TreeGrafter"/>
</dbReference>
<keyword evidence="11" id="KW-1185">Reference proteome</keyword>
<dbReference type="RefSeq" id="XP_033601887.1">
    <property type="nucleotide sequence ID" value="XM_033748075.1"/>
</dbReference>
<dbReference type="NCBIfam" id="TIGR03263">
    <property type="entry name" value="guanyl_kin"/>
    <property type="match status" value="1"/>
</dbReference>
<dbReference type="PANTHER" id="PTHR23117">
    <property type="entry name" value="GUANYLATE KINASE-RELATED"/>
    <property type="match status" value="1"/>
</dbReference>
<reference evidence="10" key="1">
    <citation type="journal article" date="2020" name="Stud. Mycol.">
        <title>101 Dothideomycetes genomes: a test case for predicting lifestyles and emergence of pathogens.</title>
        <authorList>
            <person name="Haridas S."/>
            <person name="Albert R."/>
            <person name="Binder M."/>
            <person name="Bloem J."/>
            <person name="Labutti K."/>
            <person name="Salamov A."/>
            <person name="Andreopoulos B."/>
            <person name="Baker S."/>
            <person name="Barry K."/>
            <person name="Bills G."/>
            <person name="Bluhm B."/>
            <person name="Cannon C."/>
            <person name="Castanera R."/>
            <person name="Culley D."/>
            <person name="Daum C."/>
            <person name="Ezra D."/>
            <person name="Gonzalez J."/>
            <person name="Henrissat B."/>
            <person name="Kuo A."/>
            <person name="Liang C."/>
            <person name="Lipzen A."/>
            <person name="Lutzoni F."/>
            <person name="Magnuson J."/>
            <person name="Mondo S."/>
            <person name="Nolan M."/>
            <person name="Ohm R."/>
            <person name="Pangilinan J."/>
            <person name="Park H.-J."/>
            <person name="Ramirez L."/>
            <person name="Alfaro M."/>
            <person name="Sun H."/>
            <person name="Tritt A."/>
            <person name="Yoshinaga Y."/>
            <person name="Zwiers L.-H."/>
            <person name="Turgeon B."/>
            <person name="Goodwin S."/>
            <person name="Spatafora J."/>
            <person name="Crous P."/>
            <person name="Grigoriev I."/>
        </authorList>
    </citation>
    <scope>NUCLEOTIDE SEQUENCE</scope>
    <source>
        <strain evidence="10">CBS 121739</strain>
    </source>
</reference>
<dbReference type="PROSITE" id="PS50052">
    <property type="entry name" value="GUANYLATE_KINASE_2"/>
    <property type="match status" value="1"/>
</dbReference>
<evidence type="ECO:0000256" key="6">
    <source>
        <dbReference type="ARBA" id="ARBA00022777"/>
    </source>
</evidence>
<dbReference type="PROSITE" id="PS00856">
    <property type="entry name" value="GUANYLATE_KINASE_1"/>
    <property type="match status" value="1"/>
</dbReference>
<dbReference type="SUPFAM" id="SSF52540">
    <property type="entry name" value="P-loop containing nucleoside triphosphate hydrolases"/>
    <property type="match status" value="1"/>
</dbReference>
<dbReference type="InterPro" id="IPR008145">
    <property type="entry name" value="GK/Ca_channel_bsu"/>
</dbReference>
<evidence type="ECO:0000256" key="2">
    <source>
        <dbReference type="ARBA" id="ARBA00012961"/>
    </source>
</evidence>
<proteinExistence type="inferred from homology"/>
<gene>
    <name evidence="10" type="ORF">EJ05DRAFT_509191</name>
</gene>
<evidence type="ECO:0000313" key="10">
    <source>
        <dbReference type="EMBL" id="KAF2759436.1"/>
    </source>
</evidence>
<evidence type="ECO:0000256" key="3">
    <source>
        <dbReference type="ARBA" id="ARBA00016296"/>
    </source>
</evidence>
<dbReference type="InterPro" id="IPR020590">
    <property type="entry name" value="Guanylate_kinase_CS"/>
</dbReference>
<evidence type="ECO:0000256" key="5">
    <source>
        <dbReference type="ARBA" id="ARBA00022741"/>
    </source>
</evidence>
<dbReference type="CDD" id="cd00071">
    <property type="entry name" value="GMPK"/>
    <property type="match status" value="1"/>
</dbReference>
<dbReference type="GO" id="GO:0004385">
    <property type="term" value="F:GMP kinase activity"/>
    <property type="evidence" value="ECO:0007669"/>
    <property type="project" value="UniProtKB-EC"/>
</dbReference>
<evidence type="ECO:0000256" key="1">
    <source>
        <dbReference type="ARBA" id="ARBA00005790"/>
    </source>
</evidence>